<dbReference type="Proteomes" id="UP000287651">
    <property type="component" value="Unassembled WGS sequence"/>
</dbReference>
<feature type="region of interest" description="Disordered" evidence="1">
    <location>
        <begin position="77"/>
        <end position="101"/>
    </location>
</feature>
<protein>
    <submittedName>
        <fullName evidence="2">Uncharacterized protein</fullName>
    </submittedName>
</protein>
<feature type="compositionally biased region" description="Low complexity" evidence="1">
    <location>
        <begin position="40"/>
        <end position="57"/>
    </location>
</feature>
<gene>
    <name evidence="2" type="ORF">B296_00010665</name>
</gene>
<name>A0A426XQL1_ENSVE</name>
<evidence type="ECO:0000313" key="3">
    <source>
        <dbReference type="Proteomes" id="UP000287651"/>
    </source>
</evidence>
<proteinExistence type="predicted"/>
<evidence type="ECO:0000256" key="1">
    <source>
        <dbReference type="SAM" id="MobiDB-lite"/>
    </source>
</evidence>
<feature type="region of interest" description="Disordered" evidence="1">
    <location>
        <begin position="1"/>
        <end position="58"/>
    </location>
</feature>
<feature type="compositionally biased region" description="Basic residues" evidence="1">
    <location>
        <begin position="19"/>
        <end position="34"/>
    </location>
</feature>
<comment type="caution">
    <text evidence="2">The sequence shown here is derived from an EMBL/GenBank/DDBJ whole genome shotgun (WGS) entry which is preliminary data.</text>
</comment>
<sequence length="101" mass="10865">MVRSSTGVAGHGQAPCKGGRPRPRMLPRPTHRGSSRPQWATPAARAAASRGNSIGRRSSYRRARAVTVYVGATAQRGQEGLRQSFCEKNDPAPSEFGKYQG</sequence>
<dbReference type="AlphaFoldDB" id="A0A426XQL1"/>
<accession>A0A426XQL1</accession>
<organism evidence="2 3">
    <name type="scientific">Ensete ventricosum</name>
    <name type="common">Abyssinian banana</name>
    <name type="synonym">Musa ensete</name>
    <dbReference type="NCBI Taxonomy" id="4639"/>
    <lineage>
        <taxon>Eukaryota</taxon>
        <taxon>Viridiplantae</taxon>
        <taxon>Streptophyta</taxon>
        <taxon>Embryophyta</taxon>
        <taxon>Tracheophyta</taxon>
        <taxon>Spermatophyta</taxon>
        <taxon>Magnoliopsida</taxon>
        <taxon>Liliopsida</taxon>
        <taxon>Zingiberales</taxon>
        <taxon>Musaceae</taxon>
        <taxon>Ensete</taxon>
    </lineage>
</organism>
<feature type="non-terminal residue" evidence="2">
    <location>
        <position position="101"/>
    </location>
</feature>
<dbReference type="EMBL" id="AMZH03018297">
    <property type="protein sequence ID" value="RRT41787.1"/>
    <property type="molecule type" value="Genomic_DNA"/>
</dbReference>
<reference evidence="2 3" key="1">
    <citation type="journal article" date="2014" name="Agronomy (Basel)">
        <title>A Draft Genome Sequence for Ensete ventricosum, the Drought-Tolerant Tree Against Hunger.</title>
        <authorList>
            <person name="Harrison J."/>
            <person name="Moore K.A."/>
            <person name="Paszkiewicz K."/>
            <person name="Jones T."/>
            <person name="Grant M."/>
            <person name="Ambacheew D."/>
            <person name="Muzemil S."/>
            <person name="Studholme D.J."/>
        </authorList>
    </citation>
    <scope>NUCLEOTIDE SEQUENCE [LARGE SCALE GENOMIC DNA]</scope>
</reference>
<evidence type="ECO:0000313" key="2">
    <source>
        <dbReference type="EMBL" id="RRT41787.1"/>
    </source>
</evidence>